<evidence type="ECO:0000256" key="1">
    <source>
        <dbReference type="SAM" id="Phobius"/>
    </source>
</evidence>
<keyword evidence="3" id="KW-1185">Reference proteome</keyword>
<keyword evidence="1" id="KW-0472">Membrane</keyword>
<accession>A0ABW8U959</accession>
<feature type="transmembrane region" description="Helical" evidence="1">
    <location>
        <begin position="15"/>
        <end position="35"/>
    </location>
</feature>
<dbReference type="Proteomes" id="UP001625389">
    <property type="component" value="Unassembled WGS sequence"/>
</dbReference>
<dbReference type="EMBL" id="JBGQPK010000004">
    <property type="protein sequence ID" value="MFL2028409.1"/>
    <property type="molecule type" value="Genomic_DNA"/>
</dbReference>
<evidence type="ECO:0000313" key="2">
    <source>
        <dbReference type="EMBL" id="MFL2028409.1"/>
    </source>
</evidence>
<proteinExistence type="predicted"/>
<gene>
    <name evidence="2" type="ORF">ACEN34_02135</name>
</gene>
<evidence type="ECO:0000313" key="3">
    <source>
        <dbReference type="Proteomes" id="UP001625389"/>
    </source>
</evidence>
<dbReference type="RefSeq" id="WP_125550772.1">
    <property type="nucleotide sequence ID" value="NZ_JBGQPK010000004.1"/>
</dbReference>
<reference evidence="2 3" key="1">
    <citation type="submission" date="2024-08" db="EMBL/GenBank/DDBJ databases">
        <authorList>
            <person name="Arias E."/>
        </authorList>
    </citation>
    <scope>NUCLEOTIDE SEQUENCE [LARGE SCALE GENOMIC DNA]</scope>
    <source>
        <strain evidence="2 3">FAM 25317</strain>
    </source>
</reference>
<sequence length="170" mass="19799">MKISKLITRAKQHKLIWLAGCLVFVVVLVMLTSYLRQLTSGSVNLPESGNWEEVEMDRAYVYRFRNGKIYQDTGALNQIVGSYTGHGNHIEIKRDKSFNRVSYPHFITGYITADDETWHQVAVLKGTIVENRKNSLAIKWTTYFKDGSYDKAWQDVYHYRRVDKHGNYSK</sequence>
<keyword evidence="1" id="KW-0812">Transmembrane</keyword>
<keyword evidence="1" id="KW-1133">Transmembrane helix</keyword>
<comment type="caution">
    <text evidence="2">The sequence shown here is derived from an EMBL/GenBank/DDBJ whole genome shotgun (WGS) entry which is preliminary data.</text>
</comment>
<organism evidence="2 3">
    <name type="scientific">Loigolactobacillus zhaoyuanensis</name>
    <dbReference type="NCBI Taxonomy" id="2486017"/>
    <lineage>
        <taxon>Bacteria</taxon>
        <taxon>Bacillati</taxon>
        <taxon>Bacillota</taxon>
        <taxon>Bacilli</taxon>
        <taxon>Lactobacillales</taxon>
        <taxon>Lactobacillaceae</taxon>
        <taxon>Loigolactobacillus</taxon>
    </lineage>
</organism>
<name>A0ABW8U959_9LACO</name>
<protein>
    <submittedName>
        <fullName evidence="2">Uncharacterized protein</fullName>
    </submittedName>
</protein>